<proteinExistence type="predicted"/>
<reference evidence="6 7" key="1">
    <citation type="journal article" date="2016" name="Sci. Rep.">
        <title>Insights into Adaptations to a Near-Obligate Nematode Endoparasitic Lifestyle from the Finished Genome of Drechmeria coniospora.</title>
        <authorList>
            <person name="Zhang L."/>
            <person name="Zhou Z."/>
            <person name="Guo Q."/>
            <person name="Fokkens L."/>
            <person name="Miskei M."/>
            <person name="Pocsi I."/>
            <person name="Zhang W."/>
            <person name="Chen M."/>
            <person name="Wang L."/>
            <person name="Sun Y."/>
            <person name="Donzelli B.G."/>
            <person name="Gibson D.M."/>
            <person name="Nelson D.R."/>
            <person name="Luo J.G."/>
            <person name="Rep M."/>
            <person name="Liu H."/>
            <person name="Yang S."/>
            <person name="Wang J."/>
            <person name="Krasnoff S.B."/>
            <person name="Xu Y."/>
            <person name="Molnar I."/>
            <person name="Lin M."/>
        </authorList>
    </citation>
    <scope>NUCLEOTIDE SEQUENCE [LARGE SCALE GENOMIC DNA]</scope>
    <source>
        <strain evidence="6 7">ARSEF 6962</strain>
    </source>
</reference>
<dbReference type="RefSeq" id="XP_040661411.1">
    <property type="nucleotide sequence ID" value="XM_040800528.1"/>
</dbReference>
<evidence type="ECO:0000256" key="4">
    <source>
        <dbReference type="ARBA" id="ARBA00023157"/>
    </source>
</evidence>
<evidence type="ECO:0000313" key="6">
    <source>
        <dbReference type="EMBL" id="KYK62059.1"/>
    </source>
</evidence>
<keyword evidence="2" id="KW-0732">Signal</keyword>
<comment type="caution">
    <text evidence="6">The sequence shown here is derived from an EMBL/GenBank/DDBJ whole genome shotgun (WGS) entry which is preliminary data.</text>
</comment>
<accession>A0A151GY75</accession>
<dbReference type="Gene3D" id="3.90.210.10">
    <property type="entry name" value="Heat-Labile Enterotoxin, subunit A"/>
    <property type="match status" value="1"/>
</dbReference>
<evidence type="ECO:0008006" key="8">
    <source>
        <dbReference type="Google" id="ProtNLM"/>
    </source>
</evidence>
<evidence type="ECO:0000256" key="3">
    <source>
        <dbReference type="ARBA" id="ARBA00023026"/>
    </source>
</evidence>
<evidence type="ECO:0000313" key="7">
    <source>
        <dbReference type="Proteomes" id="UP000076580"/>
    </source>
</evidence>
<dbReference type="InParanoid" id="A0A151GY75"/>
<gene>
    <name evidence="6" type="ORF">DCS_03204</name>
</gene>
<feature type="region of interest" description="Disordered" evidence="5">
    <location>
        <begin position="272"/>
        <end position="294"/>
    </location>
</feature>
<dbReference type="Proteomes" id="UP000076580">
    <property type="component" value="Chromosome 01"/>
</dbReference>
<dbReference type="AlphaFoldDB" id="A0A151GY75"/>
<keyword evidence="7" id="KW-1185">Reference proteome</keyword>
<keyword evidence="1" id="KW-0800">Toxin</keyword>
<sequence length="670" mass="74831">MLLSHRVGVGRVGSERVDDGVMLLLAVVFSVRDGSTVRKSMLWTKALLPLLLGICHGGIVPEDGLVRRNPPGANGGSFVFRGDFRSPREIRADGGFQPRGDGWQNSNDAYSISRHYRSGPSGCSLDGFWDDGFNYQTAFVSMARERTTSELYGEWFYEIHATPNILDDGYPEGEVFALGGAHWRQIRRYGRMRNGRIDEADLMPNPEYDRERYERSAWASRCYVSTDFPPELEDGEGEDGDVDAALHAANEWMDSEEMHAILGTFPLAFESLPPRQDIPGPSSGHGSADDSGESEAGDAIRYYMDLGPDLLDALYPEGHRLVQEIFQGINPGDCSLGFLSKRAGAGAKPTGRNKGRAKTGRCCKKLAAFRKKIQTLPGVLPRECTHFDELKLGVQLGDGAYQGTWDTLVLAFGDGEEHTIASSPDPGFHEWQDIKLNETFGTGAVAVDHIGKVEIKQKRDSTWGGDLWKLQGIKLKGRCAGSLTERVLDKFASENKEARHSWSGEVSAKDWKTSVECSHFKRLEVDFTLSNSIDAGTWDDLFVRFENEGKYSDTMVAETPSRGTAHSPVVDLKKVFGEDPVPVRDIRFFDVHSHAHETGWAADWWKTAGIIIKGQCAGSGREAIFDRYEDVYEWFERENHPSDFKHTIQMRDWHWIDSKTGKEVKDAKEF</sequence>
<evidence type="ECO:0000256" key="5">
    <source>
        <dbReference type="SAM" id="MobiDB-lite"/>
    </source>
</evidence>
<protein>
    <recommendedName>
        <fullName evidence="8">Heat-labile enterotoxin IIB, A chain</fullName>
    </recommendedName>
</protein>
<dbReference type="GO" id="GO:0090729">
    <property type="term" value="F:toxin activity"/>
    <property type="evidence" value="ECO:0007669"/>
    <property type="project" value="UniProtKB-KW"/>
</dbReference>
<dbReference type="Pfam" id="PF01375">
    <property type="entry name" value="Enterotoxin_a"/>
    <property type="match status" value="1"/>
</dbReference>
<dbReference type="InterPro" id="IPR001144">
    <property type="entry name" value="Enterotoxin_A"/>
</dbReference>
<dbReference type="SUPFAM" id="SSF56399">
    <property type="entry name" value="ADP-ribosylation"/>
    <property type="match status" value="1"/>
</dbReference>
<evidence type="ECO:0000256" key="1">
    <source>
        <dbReference type="ARBA" id="ARBA00022656"/>
    </source>
</evidence>
<keyword evidence="4" id="KW-1015">Disulfide bond</keyword>
<dbReference type="GeneID" id="63715847"/>
<evidence type="ECO:0000256" key="2">
    <source>
        <dbReference type="ARBA" id="ARBA00022729"/>
    </source>
</evidence>
<dbReference type="EMBL" id="LAYC01000001">
    <property type="protein sequence ID" value="KYK62059.1"/>
    <property type="molecule type" value="Genomic_DNA"/>
</dbReference>
<keyword evidence="3" id="KW-0843">Virulence</keyword>
<name>A0A151GY75_DRECN</name>
<organism evidence="6 7">
    <name type="scientific">Drechmeria coniospora</name>
    <name type="common">Nematophagous fungus</name>
    <name type="synonym">Meria coniospora</name>
    <dbReference type="NCBI Taxonomy" id="98403"/>
    <lineage>
        <taxon>Eukaryota</taxon>
        <taxon>Fungi</taxon>
        <taxon>Dikarya</taxon>
        <taxon>Ascomycota</taxon>
        <taxon>Pezizomycotina</taxon>
        <taxon>Sordariomycetes</taxon>
        <taxon>Hypocreomycetidae</taxon>
        <taxon>Hypocreales</taxon>
        <taxon>Ophiocordycipitaceae</taxon>
        <taxon>Drechmeria</taxon>
    </lineage>
</organism>
<dbReference type="STRING" id="98403.A0A151GY75"/>